<dbReference type="Gene3D" id="3.50.50.60">
    <property type="entry name" value="FAD/NAD(P)-binding domain"/>
    <property type="match status" value="1"/>
</dbReference>
<keyword evidence="4" id="KW-0274">FAD</keyword>
<dbReference type="EMBL" id="AUZY01011618">
    <property type="protein sequence ID" value="EQD33821.1"/>
    <property type="molecule type" value="Genomic_DNA"/>
</dbReference>
<dbReference type="GO" id="GO:0006103">
    <property type="term" value="P:2-oxoglutarate metabolic process"/>
    <property type="evidence" value="ECO:0007669"/>
    <property type="project" value="TreeGrafter"/>
</dbReference>
<sequence>GVRLTVEIPGGTRVLEAERLFLTVGKRPETRGLGLAAAGITLGPGGFPTVSDRMETSVPGIFAVGDLARPPMIAHKAYREGILAAEAVAGRPTRWSHQAMPMVIYTEPELASVGLTREQAEASGLQVREVRFPYAALGRAHANRVTEGFVKLVAEEETGRLLGCHAAGYASGEFIGEVALALEMGATVRDLAETIHPHPTFSELLQEVAFLWLGEPLHVSQSMAHVRRSG</sequence>
<comment type="cofactor">
    <cofactor evidence="1">
        <name>FAD</name>
        <dbReference type="ChEBI" id="CHEBI:57692"/>
    </cofactor>
</comment>
<dbReference type="GO" id="GO:0004148">
    <property type="term" value="F:dihydrolipoyl dehydrogenase (NADH) activity"/>
    <property type="evidence" value="ECO:0007669"/>
    <property type="project" value="TreeGrafter"/>
</dbReference>
<dbReference type="PANTHER" id="PTHR22912">
    <property type="entry name" value="DISULFIDE OXIDOREDUCTASE"/>
    <property type="match status" value="1"/>
</dbReference>
<dbReference type="Gene3D" id="3.30.390.30">
    <property type="match status" value="1"/>
</dbReference>
<gene>
    <name evidence="9" type="ORF">B1B_17405</name>
</gene>
<dbReference type="PRINTS" id="PR00368">
    <property type="entry name" value="FADPNR"/>
</dbReference>
<proteinExistence type="inferred from homology"/>
<reference evidence="9" key="1">
    <citation type="submission" date="2013-08" db="EMBL/GenBank/DDBJ databases">
        <authorList>
            <person name="Mendez C."/>
            <person name="Richter M."/>
            <person name="Ferrer M."/>
            <person name="Sanchez J."/>
        </authorList>
    </citation>
    <scope>NUCLEOTIDE SEQUENCE</scope>
</reference>
<feature type="domain" description="Pyridine nucleotide-disulphide oxidoreductase dimerisation" evidence="7">
    <location>
        <begin position="100"/>
        <end position="208"/>
    </location>
</feature>
<evidence type="ECO:0000313" key="9">
    <source>
        <dbReference type="EMBL" id="EQD33821.1"/>
    </source>
</evidence>
<evidence type="ECO:0000256" key="6">
    <source>
        <dbReference type="ARBA" id="ARBA00023027"/>
    </source>
</evidence>
<organism evidence="9">
    <name type="scientific">mine drainage metagenome</name>
    <dbReference type="NCBI Taxonomy" id="410659"/>
    <lineage>
        <taxon>unclassified sequences</taxon>
        <taxon>metagenomes</taxon>
        <taxon>ecological metagenomes</taxon>
    </lineage>
</organism>
<dbReference type="FunFam" id="3.30.390.30:FF:000001">
    <property type="entry name" value="Dihydrolipoyl dehydrogenase"/>
    <property type="match status" value="1"/>
</dbReference>
<evidence type="ECO:0000256" key="5">
    <source>
        <dbReference type="ARBA" id="ARBA00023002"/>
    </source>
</evidence>
<keyword evidence="6" id="KW-0520">NAD</keyword>
<dbReference type="InterPro" id="IPR050151">
    <property type="entry name" value="Class-I_Pyr_Nuc-Dis_Oxidored"/>
</dbReference>
<evidence type="ECO:0000259" key="7">
    <source>
        <dbReference type="Pfam" id="PF02852"/>
    </source>
</evidence>
<evidence type="ECO:0000256" key="1">
    <source>
        <dbReference type="ARBA" id="ARBA00001974"/>
    </source>
</evidence>
<evidence type="ECO:0000256" key="4">
    <source>
        <dbReference type="ARBA" id="ARBA00022827"/>
    </source>
</evidence>
<dbReference type="SUPFAM" id="SSF55424">
    <property type="entry name" value="FAD/NAD-linked reductases, dimerisation (C-terminal) domain"/>
    <property type="match status" value="1"/>
</dbReference>
<dbReference type="Pfam" id="PF02852">
    <property type="entry name" value="Pyr_redox_dim"/>
    <property type="match status" value="1"/>
</dbReference>
<keyword evidence="3" id="KW-0285">Flavoprotein</keyword>
<protein>
    <submittedName>
        <fullName evidence="9">Dihydrolipoamide dehydrogenase</fullName>
    </submittedName>
</protein>
<dbReference type="InterPro" id="IPR004099">
    <property type="entry name" value="Pyr_nucl-diS_OxRdtase_dimer"/>
</dbReference>
<dbReference type="InterPro" id="IPR016156">
    <property type="entry name" value="FAD/NAD-linked_Rdtase_dimer_sf"/>
</dbReference>
<dbReference type="Pfam" id="PF07992">
    <property type="entry name" value="Pyr_redox_2"/>
    <property type="match status" value="1"/>
</dbReference>
<comment type="caution">
    <text evidence="9">The sequence shown here is derived from an EMBL/GenBank/DDBJ whole genome shotgun (WGS) entry which is preliminary data.</text>
</comment>
<evidence type="ECO:0000256" key="2">
    <source>
        <dbReference type="ARBA" id="ARBA00007532"/>
    </source>
</evidence>
<keyword evidence="5" id="KW-0560">Oxidoreductase</keyword>
<dbReference type="InterPro" id="IPR036188">
    <property type="entry name" value="FAD/NAD-bd_sf"/>
</dbReference>
<dbReference type="PRINTS" id="PR00411">
    <property type="entry name" value="PNDRDTASEI"/>
</dbReference>
<evidence type="ECO:0000259" key="8">
    <source>
        <dbReference type="Pfam" id="PF07992"/>
    </source>
</evidence>
<feature type="domain" description="FAD/NAD(P)-binding" evidence="8">
    <location>
        <begin position="11"/>
        <end position="81"/>
    </location>
</feature>
<dbReference type="GO" id="GO:0050660">
    <property type="term" value="F:flavin adenine dinucleotide binding"/>
    <property type="evidence" value="ECO:0007669"/>
    <property type="project" value="TreeGrafter"/>
</dbReference>
<name>T0YEK5_9ZZZZ</name>
<dbReference type="InterPro" id="IPR023753">
    <property type="entry name" value="FAD/NAD-binding_dom"/>
</dbReference>
<reference evidence="9" key="2">
    <citation type="journal article" date="2014" name="ISME J.">
        <title>Microbial stratification in low pH oxic and suboxic macroscopic growths along an acid mine drainage.</title>
        <authorList>
            <person name="Mendez-Garcia C."/>
            <person name="Mesa V."/>
            <person name="Sprenger R.R."/>
            <person name="Richter M."/>
            <person name="Diez M.S."/>
            <person name="Solano J."/>
            <person name="Bargiela R."/>
            <person name="Golyshina O.V."/>
            <person name="Manteca A."/>
            <person name="Ramos J.L."/>
            <person name="Gallego J.R."/>
            <person name="Llorente I."/>
            <person name="Martins Dos Santos V.A."/>
            <person name="Jensen O.N."/>
            <person name="Pelaez A.I."/>
            <person name="Sanchez J."/>
            <person name="Ferrer M."/>
        </authorList>
    </citation>
    <scope>NUCLEOTIDE SEQUENCE</scope>
</reference>
<evidence type="ECO:0000256" key="3">
    <source>
        <dbReference type="ARBA" id="ARBA00022630"/>
    </source>
</evidence>
<dbReference type="AlphaFoldDB" id="T0YEK5"/>
<accession>T0YEK5</accession>
<feature type="non-terminal residue" evidence="9">
    <location>
        <position position="1"/>
    </location>
</feature>
<dbReference type="PANTHER" id="PTHR22912:SF151">
    <property type="entry name" value="DIHYDROLIPOYL DEHYDROGENASE, MITOCHONDRIAL"/>
    <property type="match status" value="1"/>
</dbReference>
<comment type="similarity">
    <text evidence="2">Belongs to the class-I pyridine nucleotide-disulfide oxidoreductase family.</text>
</comment>
<dbReference type="SUPFAM" id="SSF51905">
    <property type="entry name" value="FAD/NAD(P)-binding domain"/>
    <property type="match status" value="1"/>
</dbReference>